<dbReference type="Pfam" id="PF00122">
    <property type="entry name" value="E1-E2_ATPase"/>
    <property type="match status" value="1"/>
</dbReference>
<keyword evidence="9" id="KW-1278">Translocase</keyword>
<dbReference type="InterPro" id="IPR001757">
    <property type="entry name" value="P_typ_ATPase"/>
</dbReference>
<comment type="subcellular location">
    <subcellularLocation>
        <location evidence="1">Membrane</location>
        <topology evidence="1">Multi-pass membrane protein</topology>
    </subcellularLocation>
</comment>
<dbReference type="CDD" id="cd02076">
    <property type="entry name" value="P-type_ATPase_H"/>
    <property type="match status" value="1"/>
</dbReference>
<dbReference type="Pfam" id="PF00702">
    <property type="entry name" value="Hydrolase"/>
    <property type="match status" value="1"/>
</dbReference>
<dbReference type="FunFam" id="2.70.150.10:FF:000042">
    <property type="entry name" value="Plasma membrane ATPase"/>
    <property type="match status" value="1"/>
</dbReference>
<keyword evidence="12" id="KW-0175">Coiled coil</keyword>
<dbReference type="InterPro" id="IPR023298">
    <property type="entry name" value="ATPase_P-typ_TM_dom_sf"/>
</dbReference>
<dbReference type="SMART" id="SM00831">
    <property type="entry name" value="Cation_ATPase_N"/>
    <property type="match status" value="1"/>
</dbReference>
<dbReference type="RefSeq" id="WP_286292091.1">
    <property type="nucleotide sequence ID" value="NZ_AP024718.1"/>
</dbReference>
<keyword evidence="8" id="KW-0460">Magnesium</keyword>
<dbReference type="KEGG" id="meiy:MIN45_P2048"/>
<dbReference type="Gene3D" id="1.20.1110.10">
    <property type="entry name" value="Calcium-transporting ATPase, transmembrane domain"/>
    <property type="match status" value="2"/>
</dbReference>
<dbReference type="Pfam" id="PF00690">
    <property type="entry name" value="Cation_ATPase_N"/>
    <property type="match status" value="1"/>
</dbReference>
<evidence type="ECO:0000256" key="5">
    <source>
        <dbReference type="ARBA" id="ARBA00022723"/>
    </source>
</evidence>
<evidence type="ECO:0000256" key="10">
    <source>
        <dbReference type="ARBA" id="ARBA00022989"/>
    </source>
</evidence>
<feature type="transmembrane region" description="Helical" evidence="13">
    <location>
        <begin position="773"/>
        <end position="796"/>
    </location>
</feature>
<dbReference type="GO" id="GO:0016887">
    <property type="term" value="F:ATP hydrolysis activity"/>
    <property type="evidence" value="ECO:0007669"/>
    <property type="project" value="InterPro"/>
</dbReference>
<dbReference type="PRINTS" id="PR00119">
    <property type="entry name" value="CATATPASE"/>
</dbReference>
<evidence type="ECO:0000256" key="11">
    <source>
        <dbReference type="ARBA" id="ARBA00023136"/>
    </source>
</evidence>
<feature type="domain" description="Cation-transporting P-type ATPase N-terminal" evidence="14">
    <location>
        <begin position="10"/>
        <end position="78"/>
    </location>
</feature>
<dbReference type="SFLD" id="SFLDG00002">
    <property type="entry name" value="C1.7:_P-type_atpase_like"/>
    <property type="match status" value="1"/>
</dbReference>
<dbReference type="SUPFAM" id="SSF81660">
    <property type="entry name" value="Metal cation-transporting ATPase, ATP-binding domain N"/>
    <property type="match status" value="1"/>
</dbReference>
<dbReference type="GO" id="GO:0016020">
    <property type="term" value="C:membrane"/>
    <property type="evidence" value="ECO:0007669"/>
    <property type="project" value="UniProtKB-SubCell"/>
</dbReference>
<keyword evidence="6" id="KW-0547">Nucleotide-binding</keyword>
<feature type="transmembrane region" description="Helical" evidence="13">
    <location>
        <begin position="744"/>
        <end position="767"/>
    </location>
</feature>
<dbReference type="FunFam" id="3.40.1110.10:FF:000005">
    <property type="entry name" value="Plasma membrane ATPase"/>
    <property type="match status" value="1"/>
</dbReference>
<comment type="similarity">
    <text evidence="2">Belongs to the cation transport ATPase (P-type) (TC 3.A.3) family. Type IIIA subfamily.</text>
</comment>
<dbReference type="SFLD" id="SFLDS00003">
    <property type="entry name" value="Haloacid_Dehalogenase"/>
    <property type="match status" value="1"/>
</dbReference>
<feature type="transmembrane region" description="Helical" evidence="13">
    <location>
        <begin position="808"/>
        <end position="832"/>
    </location>
</feature>
<evidence type="ECO:0000256" key="12">
    <source>
        <dbReference type="SAM" id="Coils"/>
    </source>
</evidence>
<keyword evidence="16" id="KW-1185">Reference proteome</keyword>
<dbReference type="InterPro" id="IPR006534">
    <property type="entry name" value="P-type_ATPase_IIIA"/>
</dbReference>
<dbReference type="InterPro" id="IPR059000">
    <property type="entry name" value="ATPase_P-type_domA"/>
</dbReference>
<evidence type="ECO:0000256" key="4">
    <source>
        <dbReference type="ARBA" id="ARBA00022692"/>
    </source>
</evidence>
<evidence type="ECO:0000313" key="16">
    <source>
        <dbReference type="Proteomes" id="UP001321450"/>
    </source>
</evidence>
<dbReference type="SFLD" id="SFLDF00027">
    <property type="entry name" value="p-type_atpase"/>
    <property type="match status" value="1"/>
</dbReference>
<dbReference type="SUPFAM" id="SSF56784">
    <property type="entry name" value="HAD-like"/>
    <property type="match status" value="1"/>
</dbReference>
<dbReference type="Proteomes" id="UP001321450">
    <property type="component" value="Chromosome"/>
</dbReference>
<dbReference type="GO" id="GO:0008553">
    <property type="term" value="F:P-type proton-exporting transporter activity"/>
    <property type="evidence" value="ECO:0007669"/>
    <property type="project" value="InterPro"/>
</dbReference>
<keyword evidence="10 13" id="KW-1133">Transmembrane helix</keyword>
<keyword evidence="7" id="KW-0067">ATP-binding</keyword>
<evidence type="ECO:0000256" key="6">
    <source>
        <dbReference type="ARBA" id="ARBA00022741"/>
    </source>
</evidence>
<protein>
    <submittedName>
        <fullName evidence="15">H+-transporting ATPase</fullName>
    </submittedName>
</protein>
<dbReference type="InterPro" id="IPR008250">
    <property type="entry name" value="ATPase_P-typ_transduc_dom_A_sf"/>
</dbReference>
<dbReference type="Gene3D" id="2.70.150.10">
    <property type="entry name" value="Calcium-transporting ATPase, cytoplasmic transduction domain A"/>
    <property type="match status" value="1"/>
</dbReference>
<evidence type="ECO:0000256" key="1">
    <source>
        <dbReference type="ARBA" id="ARBA00004141"/>
    </source>
</evidence>
<dbReference type="EMBL" id="AP024718">
    <property type="protein sequence ID" value="BCX89675.1"/>
    <property type="molecule type" value="Genomic_DNA"/>
</dbReference>
<dbReference type="InterPro" id="IPR036412">
    <property type="entry name" value="HAD-like_sf"/>
</dbReference>
<keyword evidence="5" id="KW-0479">Metal-binding</keyword>
<evidence type="ECO:0000256" key="2">
    <source>
        <dbReference type="ARBA" id="ARBA00008804"/>
    </source>
</evidence>
<evidence type="ECO:0000256" key="13">
    <source>
        <dbReference type="SAM" id="Phobius"/>
    </source>
</evidence>
<dbReference type="Gene3D" id="3.40.1110.10">
    <property type="entry name" value="Calcium-transporting ATPase, cytoplasmic domain N"/>
    <property type="match status" value="2"/>
</dbReference>
<dbReference type="GO" id="GO:0046872">
    <property type="term" value="F:metal ion binding"/>
    <property type="evidence" value="ECO:0007669"/>
    <property type="project" value="UniProtKB-KW"/>
</dbReference>
<keyword evidence="4 13" id="KW-0812">Transmembrane</keyword>
<name>A0AAU9C0Q9_9GAMM</name>
<dbReference type="Gene3D" id="3.40.50.1000">
    <property type="entry name" value="HAD superfamily/HAD-like"/>
    <property type="match status" value="2"/>
</dbReference>
<dbReference type="InterPro" id="IPR004014">
    <property type="entry name" value="ATPase_P-typ_cation-transptr_N"/>
</dbReference>
<dbReference type="AlphaFoldDB" id="A0AAU9C0Q9"/>
<accession>A0AAU9C0Q9</accession>
<reference evidence="16" key="1">
    <citation type="journal article" date="2024" name="Int. J. Syst. Evol. Microbiol.">
        <title>Methylomarinovum tepidoasis sp. nov., a moderately thermophilic methanotroph of the family Methylothermaceae isolated from a deep-sea hydrothermal field.</title>
        <authorList>
            <person name="Hirayama H."/>
            <person name="Takaki Y."/>
            <person name="Abe M."/>
            <person name="Miyazaki M."/>
            <person name="Uematsu K."/>
            <person name="Matsui Y."/>
            <person name="Takai K."/>
        </authorList>
    </citation>
    <scope>NUCLEOTIDE SEQUENCE [LARGE SCALE GENOMIC DNA]</scope>
    <source>
        <strain evidence="16">IN45</strain>
    </source>
</reference>
<dbReference type="InterPro" id="IPR023299">
    <property type="entry name" value="ATPase_P-typ_cyto_dom_N"/>
</dbReference>
<sequence length="870" mass="97693">MFGRKRKKDHPVSIDNLLDTNLRTGLSEAEARRRLEIFGPNEIPEKEPSFWVRLFKRFWGPIPWMIEIAAILSALVQKWEDFAIIVTLLLVNAYIDFRQESKAISALKVLKQKLSKTALALREGKWKIIPARELVPGDVVKLKIGDIVPADVQLKEGDYLLLDLSALTGESLPVEKKPGDLAYSNAVVKAGEMTGVVTATGLNTYFGKTVALVAKAEREERSHFQQAVMTIANFLIAVTIVLALAILAAAYRRHDPMLEMVRFTLVLVVASIPVALPAVLSVTMAAGALRMARRNAVVSRLAAIEEMAGMDILCSDKTGTLTQNRMEITEPVTFHVYQLEDLLLYAALASREENQDPLEVPIFRKLEEMGLRNRLTAWKQLDFIPFDPIRKRTEARVERSGERLRVVKGAPQVIFSLCEQVNHHEEVLEQAQEKVEAFAEKGYRTIAVAISRDDGETYELVGLIPFYDPPREDSAPTIAEARRMGVDVKMVTGDNVAIARQIARMLGIEGEVYDIKEFHAGVEHELFLVAQILTETLYAELKPDASDKEIRRAARKVLQRLEDVLVKTEAQRELVRKHESEIIALIERAGGFAQVFPEDKYFIVEELQKGGHIVGMTGDGVNDAPALRKADAGIAVAGATDAARAAADVVLLEPGLSVIIDGIKVARRTFERMKAYTIYRINETIRLILFLTLAITVFNFYPVTAIMIIILALLNDIPILAIATDNVKLAQRPVRWNFIEVLGIASLMGVLGLVSSFLVLFALVHYFHYSMEFIRSAIFLKLVIAGHTTIFITRSYDRFLWTRPFPSWQLLAANLSTGVIGVLMAVYGWFMVPVGWDFALFFIGYYFVWMLLIDAVKVWAYRVMRRRGWV</sequence>
<dbReference type="PROSITE" id="PS00154">
    <property type="entry name" value="ATPASE_E1_E2"/>
    <property type="match status" value="1"/>
</dbReference>
<dbReference type="FunFam" id="3.40.50.1000:FF:000211">
    <property type="entry name" value="Plasma membrane ATPase"/>
    <property type="match status" value="1"/>
</dbReference>
<feature type="transmembrane region" description="Helical" evidence="13">
    <location>
        <begin position="838"/>
        <end position="860"/>
    </location>
</feature>
<feature type="transmembrane region" description="Helical" evidence="13">
    <location>
        <begin position="263"/>
        <end position="289"/>
    </location>
</feature>
<dbReference type="SUPFAM" id="SSF81665">
    <property type="entry name" value="Calcium ATPase, transmembrane domain M"/>
    <property type="match status" value="1"/>
</dbReference>
<gene>
    <name evidence="15" type="ORF">MIN45_P2048</name>
</gene>
<evidence type="ECO:0000256" key="3">
    <source>
        <dbReference type="ARBA" id="ARBA00022553"/>
    </source>
</evidence>
<evidence type="ECO:0000313" key="15">
    <source>
        <dbReference type="EMBL" id="BCX89675.1"/>
    </source>
</evidence>
<dbReference type="PANTHER" id="PTHR42861">
    <property type="entry name" value="CALCIUM-TRANSPORTING ATPASE"/>
    <property type="match status" value="1"/>
</dbReference>
<dbReference type="GO" id="GO:0005524">
    <property type="term" value="F:ATP binding"/>
    <property type="evidence" value="ECO:0007669"/>
    <property type="project" value="UniProtKB-KW"/>
</dbReference>
<dbReference type="InterPro" id="IPR018303">
    <property type="entry name" value="ATPase_P-typ_P_site"/>
</dbReference>
<dbReference type="InterPro" id="IPR044492">
    <property type="entry name" value="P_typ_ATPase_HD_dom"/>
</dbReference>
<dbReference type="GO" id="GO:0120029">
    <property type="term" value="P:proton export across plasma membrane"/>
    <property type="evidence" value="ECO:0007669"/>
    <property type="project" value="InterPro"/>
</dbReference>
<dbReference type="NCBIfam" id="TIGR01494">
    <property type="entry name" value="ATPase_P-type"/>
    <property type="match status" value="3"/>
</dbReference>
<feature type="coiled-coil region" evidence="12">
    <location>
        <begin position="551"/>
        <end position="578"/>
    </location>
</feature>
<feature type="transmembrane region" description="Helical" evidence="13">
    <location>
        <begin position="227"/>
        <end position="251"/>
    </location>
</feature>
<evidence type="ECO:0000259" key="14">
    <source>
        <dbReference type="SMART" id="SM00831"/>
    </source>
</evidence>
<dbReference type="InterPro" id="IPR023214">
    <property type="entry name" value="HAD_sf"/>
</dbReference>
<dbReference type="SUPFAM" id="SSF81653">
    <property type="entry name" value="Calcium ATPase, transduction domain A"/>
    <property type="match status" value="1"/>
</dbReference>
<organism evidence="15 16">
    <name type="scientific">Methylomarinovum tepidoasis</name>
    <dbReference type="NCBI Taxonomy" id="2840183"/>
    <lineage>
        <taxon>Bacteria</taxon>
        <taxon>Pseudomonadati</taxon>
        <taxon>Pseudomonadota</taxon>
        <taxon>Gammaproteobacteria</taxon>
        <taxon>Methylococcales</taxon>
        <taxon>Methylothermaceae</taxon>
        <taxon>Methylomarinovum</taxon>
    </lineage>
</organism>
<dbReference type="NCBIfam" id="TIGR01647">
    <property type="entry name" value="ATPase-IIIA_H"/>
    <property type="match status" value="1"/>
</dbReference>
<evidence type="ECO:0000256" key="7">
    <source>
        <dbReference type="ARBA" id="ARBA00022840"/>
    </source>
</evidence>
<keyword evidence="11 13" id="KW-0472">Membrane</keyword>
<evidence type="ECO:0000256" key="9">
    <source>
        <dbReference type="ARBA" id="ARBA00022967"/>
    </source>
</evidence>
<keyword evidence="3" id="KW-0597">Phosphoprotein</keyword>
<dbReference type="PRINTS" id="PR00120">
    <property type="entry name" value="HATPASE"/>
</dbReference>
<evidence type="ECO:0000256" key="8">
    <source>
        <dbReference type="ARBA" id="ARBA00022842"/>
    </source>
</evidence>
<feature type="coiled-coil region" evidence="12">
    <location>
        <begin position="414"/>
        <end position="441"/>
    </location>
</feature>
<proteinExistence type="inferred from homology"/>